<evidence type="ECO:0000259" key="1">
    <source>
        <dbReference type="Pfam" id="PF13403"/>
    </source>
</evidence>
<keyword evidence="3" id="KW-1185">Reference proteome</keyword>
<dbReference type="Gene3D" id="2.170.16.10">
    <property type="entry name" value="Hedgehog/Intein (Hint) domain"/>
    <property type="match status" value="1"/>
</dbReference>
<organism evidence="2 3">
    <name type="scientific">Acidiphilium acidophilum</name>
    <name type="common">Thiobacillus acidophilus</name>
    <dbReference type="NCBI Taxonomy" id="76588"/>
    <lineage>
        <taxon>Bacteria</taxon>
        <taxon>Pseudomonadati</taxon>
        <taxon>Pseudomonadota</taxon>
        <taxon>Alphaproteobacteria</taxon>
        <taxon>Acetobacterales</taxon>
        <taxon>Acidocellaceae</taxon>
        <taxon>Acidiphilium</taxon>
    </lineage>
</organism>
<dbReference type="InterPro" id="IPR036844">
    <property type="entry name" value="Hint_dom_sf"/>
</dbReference>
<reference evidence="2 3" key="1">
    <citation type="submission" date="2023-11" db="EMBL/GenBank/DDBJ databases">
        <title>MicrobeMod: A computational toolkit for identifying prokaryotic methylation and restriction-modification with nanopore sequencing.</title>
        <authorList>
            <person name="Crits-Christoph A."/>
            <person name="Kang S.C."/>
            <person name="Lee H."/>
            <person name="Ostrov N."/>
        </authorList>
    </citation>
    <scope>NUCLEOTIDE SEQUENCE [LARGE SCALE GENOMIC DNA]</scope>
    <source>
        <strain evidence="2 3">DSMZ 700</strain>
    </source>
</reference>
<proteinExistence type="predicted"/>
<gene>
    <name evidence="2" type="ORF">SIL87_12545</name>
</gene>
<name>A0AAW9DRS0_ACIAO</name>
<dbReference type="AlphaFoldDB" id="A0AAW9DRS0"/>
<dbReference type="PROSITE" id="PS50817">
    <property type="entry name" value="INTEIN_N_TER"/>
    <property type="match status" value="1"/>
</dbReference>
<accession>A0AAW9DRS0</accession>
<dbReference type="SUPFAM" id="SSF51294">
    <property type="entry name" value="Hedgehog/intein (Hint) domain"/>
    <property type="match status" value="1"/>
</dbReference>
<dbReference type="GO" id="GO:0016539">
    <property type="term" value="P:intein-mediated protein splicing"/>
    <property type="evidence" value="ECO:0007669"/>
    <property type="project" value="InterPro"/>
</dbReference>
<dbReference type="InterPro" id="IPR028992">
    <property type="entry name" value="Hedgehog/Intein_dom"/>
</dbReference>
<dbReference type="InterPro" id="IPR006141">
    <property type="entry name" value="Intein_N"/>
</dbReference>
<evidence type="ECO:0000313" key="2">
    <source>
        <dbReference type="EMBL" id="MDX5931596.1"/>
    </source>
</evidence>
<dbReference type="Proteomes" id="UP001279553">
    <property type="component" value="Unassembled WGS sequence"/>
</dbReference>
<comment type="caution">
    <text evidence="2">The sequence shown here is derived from an EMBL/GenBank/DDBJ whole genome shotgun (WGS) entry which is preliminary data.</text>
</comment>
<dbReference type="RefSeq" id="WP_319614499.1">
    <property type="nucleotide sequence ID" value="NZ_JAWXYB010000018.1"/>
</dbReference>
<protein>
    <submittedName>
        <fullName evidence="2">Hint domain-containing protein</fullName>
    </submittedName>
</protein>
<dbReference type="Pfam" id="PF13403">
    <property type="entry name" value="Hint_2"/>
    <property type="match status" value="1"/>
</dbReference>
<sequence length="512" mass="54603">MTSIISISMFGTADISLSGTYAIEGSLATVNIEGPGVSGNPISTEILGFSGDVITTDISNGASVYLNPISGGVVSDSFNVGQDANNNNIGHGTLEFSSQLSSMIPPIVNLYGVDNEIILDPGVSNFTLGDSPIGTGSSFVGSDTIDMQGVVATSASFTQNSFFGSTSPGGTLVLDNSAGQVVGEVFLSVGTYASNGFSIETVNGGTEITVCFAAGTRILTPEGEKEIDHLKVGDMVVAQGGRLAPIRWIGHRHIDSTKHPRPETVLPVQFEPDAIKDGVPARHLFVSPDHALFIDGHLIPAKALINGYSIRQVARKSVDYYHLELDRHDVIYAEETAVESYLDTGNRHFFDGSKQVVLHPDFGQRLREATGCAPFAEQGPVVESVREDLIARAGIPVTNDPDLNIESLRNGSIIIRSRVAVPGHLTPDPRDRRILGVKIAALKYSDGSSIPLDHPALVDGWYEQENDGRWTNGCAVIPAILAEKGTIRVDLGATLNYPEDVSLRSHSERMRV</sequence>
<evidence type="ECO:0000313" key="3">
    <source>
        <dbReference type="Proteomes" id="UP001279553"/>
    </source>
</evidence>
<dbReference type="EMBL" id="JAWXYB010000018">
    <property type="protein sequence ID" value="MDX5931596.1"/>
    <property type="molecule type" value="Genomic_DNA"/>
</dbReference>
<feature type="domain" description="Hedgehog/Intein (Hint)" evidence="1">
    <location>
        <begin position="210"/>
        <end position="344"/>
    </location>
</feature>